<keyword evidence="4" id="KW-1185">Reference proteome</keyword>
<dbReference type="RefSeq" id="WP_259655882.1">
    <property type="nucleotide sequence ID" value="NZ_BPEU01000007.1"/>
</dbReference>
<reference evidence="3 4" key="1">
    <citation type="submission" date="2021-05" db="EMBL/GenBank/DDBJ databases">
        <title>Molecular characterization for Shewanella algae harboring chromosomal blaOXA-55-like strains isolated from clinical and environment sample.</title>
        <authorList>
            <person name="Ohama Y."/>
            <person name="Aoki K."/>
            <person name="Harada S."/>
            <person name="Moriya K."/>
            <person name="Ishii Y."/>
            <person name="Tateda K."/>
        </authorList>
    </citation>
    <scope>NUCLEOTIDE SEQUENCE [LARGE SCALE GENOMIC DNA]</scope>
    <source>
        <strain evidence="3 4">MBTL60-118</strain>
    </source>
</reference>
<dbReference type="EMBL" id="BPEU01000007">
    <property type="protein sequence ID" value="GIU38950.1"/>
    <property type="molecule type" value="Genomic_DNA"/>
</dbReference>
<accession>A0ABQ4NX84</accession>
<evidence type="ECO:0000313" key="3">
    <source>
        <dbReference type="EMBL" id="GIU38950.1"/>
    </source>
</evidence>
<dbReference type="InterPro" id="IPR002641">
    <property type="entry name" value="PNPLA_dom"/>
</dbReference>
<keyword evidence="1" id="KW-0443">Lipid metabolism</keyword>
<dbReference type="InterPro" id="IPR016035">
    <property type="entry name" value="Acyl_Trfase/lysoPLipase"/>
</dbReference>
<comment type="caution">
    <text evidence="3">The sequence shown here is derived from an EMBL/GenBank/DDBJ whole genome shotgun (WGS) entry which is preliminary data.</text>
</comment>
<name>A0ABQ4NX84_SHECO</name>
<dbReference type="Pfam" id="PF01734">
    <property type="entry name" value="Patatin"/>
    <property type="match status" value="1"/>
</dbReference>
<gene>
    <name evidence="3" type="ORF">TUM3794_12510</name>
</gene>
<proteinExistence type="predicted"/>
<evidence type="ECO:0000313" key="4">
    <source>
        <dbReference type="Proteomes" id="UP000773469"/>
    </source>
</evidence>
<sequence length="355" mass="39938">MSNLKPRVRFLAGPTAFKQIREQGLHPAQFSQLLAASGGPKWIGLAALDRLLFSEFFKDREAPLHTLGASSGAWRLACLAQNNPLSAYDRLEHAYIQQRYDVKPTPRQVSDQVKGIIDEILGDNAGRDILEHPIINSHFIACRARHLSRVPSRVALGLGLATTAISNLLSRKTLGLHFQRYLFGRDLTQSPFASLQDLPSHYVDLETNNIKQVLLATGSIPWILAPVKQISGAPKGYYYDGGITDYHFDLPIEGKDGLTLYPHFNSNILPGWFDKSLSWRRAKANYHNALILVPSDEYTAALPYEKLPDRRDFSCLSSDDRIRYWQQAATMSQALADDFYTIWQGGEIAHYLEPF</sequence>
<feature type="domain" description="PNPLA" evidence="2">
    <location>
        <begin position="43"/>
        <end position="245"/>
    </location>
</feature>
<dbReference type="SUPFAM" id="SSF52151">
    <property type="entry name" value="FabD/lysophospholipase-like"/>
    <property type="match status" value="1"/>
</dbReference>
<protein>
    <recommendedName>
        <fullName evidence="2">PNPLA domain-containing protein</fullName>
    </recommendedName>
</protein>
<evidence type="ECO:0000259" key="2">
    <source>
        <dbReference type="Pfam" id="PF01734"/>
    </source>
</evidence>
<evidence type="ECO:0000256" key="1">
    <source>
        <dbReference type="ARBA" id="ARBA00023098"/>
    </source>
</evidence>
<organism evidence="3 4">
    <name type="scientific">Shewanella colwelliana</name>
    <name type="common">Alteromonas colwelliana</name>
    <dbReference type="NCBI Taxonomy" id="23"/>
    <lineage>
        <taxon>Bacteria</taxon>
        <taxon>Pseudomonadati</taxon>
        <taxon>Pseudomonadota</taxon>
        <taxon>Gammaproteobacteria</taxon>
        <taxon>Alteromonadales</taxon>
        <taxon>Shewanellaceae</taxon>
        <taxon>Shewanella</taxon>
    </lineage>
</organism>
<dbReference type="Proteomes" id="UP000773469">
    <property type="component" value="Unassembled WGS sequence"/>
</dbReference>